<proteinExistence type="predicted"/>
<dbReference type="RefSeq" id="WP_188386784.1">
    <property type="nucleotide sequence ID" value="NZ_BMFK01000001.1"/>
</dbReference>
<gene>
    <name evidence="3" type="primary">ccdA</name>
    <name evidence="3" type="ORF">GCM10007140_04100</name>
</gene>
<dbReference type="InterPro" id="IPR051790">
    <property type="entry name" value="Cytochrome_c-biogenesis_DsbD"/>
</dbReference>
<feature type="domain" description="Urease accessory protein UreH-like transmembrane" evidence="2">
    <location>
        <begin position="31"/>
        <end position="235"/>
    </location>
</feature>
<feature type="transmembrane region" description="Helical" evidence="1">
    <location>
        <begin position="28"/>
        <end position="55"/>
    </location>
</feature>
<dbReference type="PANTHER" id="PTHR31272:SF4">
    <property type="entry name" value="CYTOCHROME C-TYPE BIOGENESIS PROTEIN HI_1454-RELATED"/>
    <property type="match status" value="1"/>
</dbReference>
<dbReference type="Pfam" id="PF13386">
    <property type="entry name" value="DsbD_2"/>
    <property type="match status" value="1"/>
</dbReference>
<organism evidence="3 4">
    <name type="scientific">Priestia taiwanensis</name>
    <dbReference type="NCBI Taxonomy" id="1347902"/>
    <lineage>
        <taxon>Bacteria</taxon>
        <taxon>Bacillati</taxon>
        <taxon>Bacillota</taxon>
        <taxon>Bacilli</taxon>
        <taxon>Bacillales</taxon>
        <taxon>Bacillaceae</taxon>
        <taxon>Priestia</taxon>
    </lineage>
</organism>
<keyword evidence="4" id="KW-1185">Reference proteome</keyword>
<sequence length="243" mass="27233">MLNELTNWLYTVMQPVIELSFALESSPLLFAFLLGIVGSLVPCQLTSNLGAIAIYTNQSVQQGTKWTSVLSFIMGKVVVFSLLGLFAILIGKDFFQSLPTLFSIVRKSLGPLFILIGLLLLGVFKLRIFDKLGTLPYILPKNERYRSFLMGVYFSIAFCPTMFSLFFFTLIPSAINSSVGIMMPIIFVVGTSLPLIIIVYLLSTLQNRRMIMKNSRKLGIIVQRTSGVIFILWGVLDTTTYWL</sequence>
<comment type="caution">
    <text evidence="3">The sequence shown here is derived from an EMBL/GenBank/DDBJ whole genome shotgun (WGS) entry which is preliminary data.</text>
</comment>
<dbReference type="Proteomes" id="UP000605259">
    <property type="component" value="Unassembled WGS sequence"/>
</dbReference>
<dbReference type="InterPro" id="IPR039447">
    <property type="entry name" value="UreH-like_TM_dom"/>
</dbReference>
<feature type="transmembrane region" description="Helical" evidence="1">
    <location>
        <begin position="109"/>
        <end position="128"/>
    </location>
</feature>
<keyword evidence="1" id="KW-0472">Membrane</keyword>
<dbReference type="EMBL" id="BMFK01000001">
    <property type="protein sequence ID" value="GGE56956.1"/>
    <property type="molecule type" value="Genomic_DNA"/>
</dbReference>
<evidence type="ECO:0000256" key="1">
    <source>
        <dbReference type="SAM" id="Phobius"/>
    </source>
</evidence>
<accession>A0A917AJ29</accession>
<feature type="transmembrane region" description="Helical" evidence="1">
    <location>
        <begin position="217"/>
        <end position="236"/>
    </location>
</feature>
<evidence type="ECO:0000259" key="2">
    <source>
        <dbReference type="Pfam" id="PF13386"/>
    </source>
</evidence>
<feature type="transmembrane region" description="Helical" evidence="1">
    <location>
        <begin position="181"/>
        <end position="205"/>
    </location>
</feature>
<reference evidence="3" key="1">
    <citation type="journal article" date="2014" name="Int. J. Syst. Evol. Microbiol.">
        <title>Complete genome sequence of Corynebacterium casei LMG S-19264T (=DSM 44701T), isolated from a smear-ripened cheese.</title>
        <authorList>
            <consortium name="US DOE Joint Genome Institute (JGI-PGF)"/>
            <person name="Walter F."/>
            <person name="Albersmeier A."/>
            <person name="Kalinowski J."/>
            <person name="Ruckert C."/>
        </authorList>
    </citation>
    <scope>NUCLEOTIDE SEQUENCE</scope>
    <source>
        <strain evidence="3">CGMCC 1.12698</strain>
    </source>
</reference>
<protein>
    <submittedName>
        <fullName evidence="3">Cytochrome c biosynthesis protein</fullName>
    </submittedName>
</protein>
<name>A0A917AJ29_9BACI</name>
<evidence type="ECO:0000313" key="4">
    <source>
        <dbReference type="Proteomes" id="UP000605259"/>
    </source>
</evidence>
<evidence type="ECO:0000313" key="3">
    <source>
        <dbReference type="EMBL" id="GGE56956.1"/>
    </source>
</evidence>
<keyword evidence="1" id="KW-0812">Transmembrane</keyword>
<dbReference type="AlphaFoldDB" id="A0A917AJ29"/>
<dbReference type="PANTHER" id="PTHR31272">
    <property type="entry name" value="CYTOCHROME C-TYPE BIOGENESIS PROTEIN HI_1454-RELATED"/>
    <property type="match status" value="1"/>
</dbReference>
<keyword evidence="1" id="KW-1133">Transmembrane helix</keyword>
<feature type="transmembrane region" description="Helical" evidence="1">
    <location>
        <begin position="67"/>
        <end position="89"/>
    </location>
</feature>
<feature type="transmembrane region" description="Helical" evidence="1">
    <location>
        <begin position="148"/>
        <end position="175"/>
    </location>
</feature>
<reference evidence="3" key="2">
    <citation type="submission" date="2020-09" db="EMBL/GenBank/DDBJ databases">
        <authorList>
            <person name="Sun Q."/>
            <person name="Zhou Y."/>
        </authorList>
    </citation>
    <scope>NUCLEOTIDE SEQUENCE</scope>
    <source>
        <strain evidence="3">CGMCC 1.12698</strain>
    </source>
</reference>